<comment type="pathway">
    <text evidence="1 5">Protein modification; protein neddylation.</text>
</comment>
<feature type="region of interest" description="Disordered" evidence="6">
    <location>
        <begin position="1"/>
        <end position="23"/>
    </location>
</feature>
<dbReference type="Gene3D" id="3.40.50.720">
    <property type="entry name" value="NAD(P)-binding Rossmann-like Domain"/>
    <property type="match status" value="2"/>
</dbReference>
<reference evidence="8" key="1">
    <citation type="submission" date="2020-07" db="EMBL/GenBank/DDBJ databases">
        <authorList>
            <person name="Nieuwenhuis M."/>
            <person name="Van De Peppel L.J.J."/>
        </authorList>
    </citation>
    <scope>NUCLEOTIDE SEQUENCE</scope>
    <source>
        <strain evidence="8">AP01</strain>
        <tissue evidence="8">Mycelium</tissue>
    </source>
</reference>
<keyword evidence="9" id="KW-1185">Reference proteome</keyword>
<evidence type="ECO:0000256" key="3">
    <source>
        <dbReference type="ARBA" id="ARBA00015407"/>
    </source>
</evidence>
<dbReference type="GO" id="GO:0005737">
    <property type="term" value="C:cytoplasm"/>
    <property type="evidence" value="ECO:0007669"/>
    <property type="project" value="TreeGrafter"/>
</dbReference>
<feature type="domain" description="THIF-type NAD/FAD binding fold" evidence="7">
    <location>
        <begin position="27"/>
        <end position="142"/>
    </location>
</feature>
<dbReference type="EMBL" id="JABCKV010000145">
    <property type="protein sequence ID" value="KAG5642937.1"/>
    <property type="molecule type" value="Genomic_DNA"/>
</dbReference>
<accession>A0A9P7G938</accession>
<dbReference type="PIRSF" id="PIRSF039099">
    <property type="entry name" value="APP-BP1"/>
    <property type="match status" value="1"/>
</dbReference>
<dbReference type="InterPro" id="IPR035985">
    <property type="entry name" value="Ubiquitin-activating_enz"/>
</dbReference>
<dbReference type="Proteomes" id="UP000775547">
    <property type="component" value="Unassembled WGS sequence"/>
</dbReference>
<evidence type="ECO:0000256" key="2">
    <source>
        <dbReference type="ARBA" id="ARBA00006868"/>
    </source>
</evidence>
<evidence type="ECO:0000256" key="5">
    <source>
        <dbReference type="PIRNR" id="PIRNR039099"/>
    </source>
</evidence>
<dbReference type="InterPro" id="IPR045886">
    <property type="entry name" value="ThiF/MoeB/HesA"/>
</dbReference>
<reference evidence="8" key="2">
    <citation type="submission" date="2021-10" db="EMBL/GenBank/DDBJ databases">
        <title>Phylogenomics reveals ancestral predisposition of the termite-cultivated fungus Termitomyces towards a domesticated lifestyle.</title>
        <authorList>
            <person name="Auxier B."/>
            <person name="Grum-Grzhimaylo A."/>
            <person name="Cardenas M.E."/>
            <person name="Lodge J.D."/>
            <person name="Laessoe T."/>
            <person name="Pedersen O."/>
            <person name="Smith M.E."/>
            <person name="Kuyper T.W."/>
            <person name="Franco-Molano E.A."/>
            <person name="Baroni T.J."/>
            <person name="Aanen D.K."/>
        </authorList>
    </citation>
    <scope>NUCLEOTIDE SEQUENCE</scope>
    <source>
        <strain evidence="8">AP01</strain>
        <tissue evidence="8">Mycelium</tissue>
    </source>
</reference>
<keyword evidence="4 5" id="KW-0833">Ubl conjugation pathway</keyword>
<dbReference type="OrthoDB" id="1708823at2759"/>
<protein>
    <recommendedName>
        <fullName evidence="3 5">NEDD8-activating enzyme E1 regulatory subunit</fullName>
    </recommendedName>
</protein>
<dbReference type="AlphaFoldDB" id="A0A9P7G938"/>
<evidence type="ECO:0000259" key="7">
    <source>
        <dbReference type="Pfam" id="PF00899"/>
    </source>
</evidence>
<evidence type="ECO:0000313" key="8">
    <source>
        <dbReference type="EMBL" id="KAG5642937.1"/>
    </source>
</evidence>
<comment type="similarity">
    <text evidence="2 5">Belongs to the ubiquitin-activating E1 family. ULA1 subfamily.</text>
</comment>
<dbReference type="InterPro" id="IPR030667">
    <property type="entry name" value="APP-BP1"/>
</dbReference>
<dbReference type="SUPFAM" id="SSF69572">
    <property type="entry name" value="Activating enzymes of the ubiquitin-like proteins"/>
    <property type="match status" value="1"/>
</dbReference>
<proteinExistence type="inferred from homology"/>
<comment type="function">
    <text evidence="5">Regulatory subunit of the dimeric UBA3-ULA1 E1 enzyme.</text>
</comment>
<dbReference type="GO" id="GO:0045116">
    <property type="term" value="P:protein neddylation"/>
    <property type="evidence" value="ECO:0007669"/>
    <property type="project" value="UniProtKB-UniRule"/>
</dbReference>
<sequence>MVEAQDIPTATTSIVADGQPDSKTRRYDRQLRLWAATGQSALENAHILVISGSATSTSILKNLVLPGVGKFTILDHANVTPEDAGNNFFLEGSSSIGKSRAEEAVRLLGELNDGVVGIADTSNVEELLEKDTSYFTSFTIVIAHNLEPKLLETLATLLWSDDSFPPLVTVRSAGFLAEFFVQFHEHTVVESHSETAPSLRIDKAFPALLDYSLSLDFSAMDPTDHTHIPYVIILVRALEDWKKAHDGKAPQTYHEKKTFKAAVLDLKVKFDEENFDEAESQAYRCWTETGVPSEIATLFQDPRLSSLTPTSPPFFHLLSALQKFTLEHPYTLPLTSTLPDMKASTTSYIHLQKLYKARAEEEKERFKTLLAVPIDDSVVDSFVKNAHALKVLRGRKWGTLDADHSLLINALASSPKQTAIHLSLSALSALTVKQSGDISVEALTAEVRSLLPPSSELPEEFSDAVGEVARAPTADLPNTAALLGGLIAQEVIKVITKQYVPISSYCTIDLVDTWTGVI</sequence>
<gene>
    <name evidence="8" type="ORF">DXG03_001854</name>
</gene>
<evidence type="ECO:0000256" key="1">
    <source>
        <dbReference type="ARBA" id="ARBA00005032"/>
    </source>
</evidence>
<dbReference type="PANTHER" id="PTHR10953:SF29">
    <property type="entry name" value="NEDD8-ACTIVATING ENZYME E1 REGULATORY SUBUNIT"/>
    <property type="match status" value="1"/>
</dbReference>
<organism evidence="8 9">
    <name type="scientific">Asterophora parasitica</name>
    <dbReference type="NCBI Taxonomy" id="117018"/>
    <lineage>
        <taxon>Eukaryota</taxon>
        <taxon>Fungi</taxon>
        <taxon>Dikarya</taxon>
        <taxon>Basidiomycota</taxon>
        <taxon>Agaricomycotina</taxon>
        <taxon>Agaricomycetes</taxon>
        <taxon>Agaricomycetidae</taxon>
        <taxon>Agaricales</taxon>
        <taxon>Tricholomatineae</taxon>
        <taxon>Lyophyllaceae</taxon>
        <taxon>Asterophora</taxon>
    </lineage>
</organism>
<name>A0A9P7G938_9AGAR</name>
<evidence type="ECO:0000256" key="6">
    <source>
        <dbReference type="SAM" id="MobiDB-lite"/>
    </source>
</evidence>
<dbReference type="FunFam" id="3.40.50.720:FF:000475">
    <property type="entry name" value="NEDD8-activating enzyme E1 regulatory subunit"/>
    <property type="match status" value="1"/>
</dbReference>
<evidence type="ECO:0000313" key="9">
    <source>
        <dbReference type="Proteomes" id="UP000775547"/>
    </source>
</evidence>
<evidence type="ECO:0000256" key="4">
    <source>
        <dbReference type="ARBA" id="ARBA00022786"/>
    </source>
</evidence>
<dbReference type="GO" id="GO:0019781">
    <property type="term" value="F:NEDD8 activating enzyme activity"/>
    <property type="evidence" value="ECO:0007669"/>
    <property type="project" value="UniProtKB-UniRule"/>
</dbReference>
<dbReference type="InterPro" id="IPR000594">
    <property type="entry name" value="ThiF_NAD_FAD-bd"/>
</dbReference>
<dbReference type="Pfam" id="PF00899">
    <property type="entry name" value="ThiF"/>
    <property type="match status" value="1"/>
</dbReference>
<dbReference type="PANTHER" id="PTHR10953">
    <property type="entry name" value="UBIQUITIN-ACTIVATING ENZYME E1"/>
    <property type="match status" value="1"/>
</dbReference>
<comment type="caution">
    <text evidence="8">The sequence shown here is derived from an EMBL/GenBank/DDBJ whole genome shotgun (WGS) entry which is preliminary data.</text>
</comment>